<accession>A0ABS8VCY1</accession>
<feature type="chain" id="PRO_5045249154" evidence="2">
    <location>
        <begin position="23"/>
        <end position="116"/>
    </location>
</feature>
<organism evidence="3 4">
    <name type="scientific">Datura stramonium</name>
    <name type="common">Jimsonweed</name>
    <name type="synonym">Common thornapple</name>
    <dbReference type="NCBI Taxonomy" id="4076"/>
    <lineage>
        <taxon>Eukaryota</taxon>
        <taxon>Viridiplantae</taxon>
        <taxon>Streptophyta</taxon>
        <taxon>Embryophyta</taxon>
        <taxon>Tracheophyta</taxon>
        <taxon>Spermatophyta</taxon>
        <taxon>Magnoliopsida</taxon>
        <taxon>eudicotyledons</taxon>
        <taxon>Gunneridae</taxon>
        <taxon>Pentapetalae</taxon>
        <taxon>asterids</taxon>
        <taxon>lamiids</taxon>
        <taxon>Solanales</taxon>
        <taxon>Solanaceae</taxon>
        <taxon>Solanoideae</taxon>
        <taxon>Datureae</taxon>
        <taxon>Datura</taxon>
    </lineage>
</organism>
<name>A0ABS8VCY1_DATST</name>
<feature type="signal peptide" evidence="2">
    <location>
        <begin position="1"/>
        <end position="22"/>
    </location>
</feature>
<keyword evidence="2" id="KW-0732">Signal</keyword>
<reference evidence="3 4" key="1">
    <citation type="journal article" date="2021" name="BMC Genomics">
        <title>Datura genome reveals duplications of psychoactive alkaloid biosynthetic genes and high mutation rate following tissue culture.</title>
        <authorList>
            <person name="Rajewski A."/>
            <person name="Carter-House D."/>
            <person name="Stajich J."/>
            <person name="Litt A."/>
        </authorList>
    </citation>
    <scope>NUCLEOTIDE SEQUENCE [LARGE SCALE GENOMIC DNA]</scope>
    <source>
        <strain evidence="3">AR-01</strain>
    </source>
</reference>
<gene>
    <name evidence="3" type="ORF">HAX54_033018</name>
</gene>
<sequence>MSFFGSLASKIALAFLSYELVAVKLIIDSKNKEQQRILFLKKFVKSSKHRHSATTSMLHQEGSEVDVTVIGIKPIGPSRSEDMRPDTESEANKDPSIMKKVEILIGHCTTKNVVIE</sequence>
<dbReference type="EMBL" id="JACEIK010004212">
    <property type="protein sequence ID" value="MCD9644631.1"/>
    <property type="molecule type" value="Genomic_DNA"/>
</dbReference>
<proteinExistence type="predicted"/>
<feature type="compositionally biased region" description="Basic and acidic residues" evidence="1">
    <location>
        <begin position="79"/>
        <end position="95"/>
    </location>
</feature>
<evidence type="ECO:0000313" key="3">
    <source>
        <dbReference type="EMBL" id="MCD9644631.1"/>
    </source>
</evidence>
<feature type="region of interest" description="Disordered" evidence="1">
    <location>
        <begin position="74"/>
        <end position="95"/>
    </location>
</feature>
<keyword evidence="4" id="KW-1185">Reference proteome</keyword>
<protein>
    <submittedName>
        <fullName evidence="3">Uncharacterized protein</fullName>
    </submittedName>
</protein>
<evidence type="ECO:0000256" key="1">
    <source>
        <dbReference type="SAM" id="MobiDB-lite"/>
    </source>
</evidence>
<evidence type="ECO:0000313" key="4">
    <source>
        <dbReference type="Proteomes" id="UP000823775"/>
    </source>
</evidence>
<comment type="caution">
    <text evidence="3">The sequence shown here is derived from an EMBL/GenBank/DDBJ whole genome shotgun (WGS) entry which is preliminary data.</text>
</comment>
<evidence type="ECO:0000256" key="2">
    <source>
        <dbReference type="SAM" id="SignalP"/>
    </source>
</evidence>
<dbReference type="Proteomes" id="UP000823775">
    <property type="component" value="Unassembled WGS sequence"/>
</dbReference>